<dbReference type="EMBL" id="BK015387">
    <property type="protein sequence ID" value="DAE04415.1"/>
    <property type="molecule type" value="Genomic_DNA"/>
</dbReference>
<evidence type="ECO:0000313" key="1">
    <source>
        <dbReference type="EMBL" id="DAE04415.1"/>
    </source>
</evidence>
<organism evidence="1">
    <name type="scientific">Myoviridae sp. ctBrv3</name>
    <dbReference type="NCBI Taxonomy" id="2825047"/>
    <lineage>
        <taxon>Viruses</taxon>
        <taxon>Duplodnaviria</taxon>
        <taxon>Heunggongvirae</taxon>
        <taxon>Uroviricota</taxon>
        <taxon>Caudoviricetes</taxon>
    </lineage>
</organism>
<name>A0A8S5PB60_9CAUD</name>
<sequence length="167" mass="20031">MLYFESTSTTHGNKEYKGFFISFVDKIEVYKHTDLKYDDKDIWEIFLIGRDNNNQTNSITFYCYPFYDKKNPDEKIPNYNLLNKTLKKIAEDSHIFRITVIESDYMNYIEGFDQESLTKFIESTPEEFEETILEGDAENEMYLYFMDALLDFVEIIRDDLVWDKADE</sequence>
<accession>A0A8S5PB60</accession>
<protein>
    <submittedName>
        <fullName evidence="1">Uncharacterized protein</fullName>
    </submittedName>
</protein>
<proteinExistence type="predicted"/>
<reference evidence="1" key="1">
    <citation type="journal article" date="2021" name="Proc. Natl. Acad. Sci. U.S.A.">
        <title>A Catalog of Tens of Thousands of Viruses from Human Metagenomes Reveals Hidden Associations with Chronic Diseases.</title>
        <authorList>
            <person name="Tisza M.J."/>
            <person name="Buck C.B."/>
        </authorList>
    </citation>
    <scope>NUCLEOTIDE SEQUENCE</scope>
    <source>
        <strain evidence="1">CtBrv3</strain>
    </source>
</reference>